<feature type="compositionally biased region" description="Low complexity" evidence="1">
    <location>
        <begin position="342"/>
        <end position="352"/>
    </location>
</feature>
<feature type="compositionally biased region" description="Basic and acidic residues" evidence="1">
    <location>
        <begin position="1"/>
        <end position="18"/>
    </location>
</feature>
<feature type="compositionally biased region" description="Basic residues" evidence="1">
    <location>
        <begin position="319"/>
        <end position="329"/>
    </location>
</feature>
<organism evidence="2">
    <name type="scientific">uncultured Actinomycetospora sp</name>
    <dbReference type="NCBI Taxonomy" id="1135996"/>
    <lineage>
        <taxon>Bacteria</taxon>
        <taxon>Bacillati</taxon>
        <taxon>Actinomycetota</taxon>
        <taxon>Actinomycetes</taxon>
        <taxon>Pseudonocardiales</taxon>
        <taxon>Pseudonocardiaceae</taxon>
        <taxon>Actinomycetospora</taxon>
        <taxon>environmental samples</taxon>
    </lineage>
</organism>
<protein>
    <submittedName>
        <fullName evidence="2">Inner membrane protein YhjD</fullName>
    </submittedName>
</protein>
<feature type="non-terminal residue" evidence="2">
    <location>
        <position position="1"/>
    </location>
</feature>
<dbReference type="AlphaFoldDB" id="A0A6J4IDF7"/>
<dbReference type="EMBL" id="CADCTH010000241">
    <property type="protein sequence ID" value="CAA9247073.1"/>
    <property type="molecule type" value="Genomic_DNA"/>
</dbReference>
<evidence type="ECO:0000313" key="2">
    <source>
        <dbReference type="EMBL" id="CAA9247073.1"/>
    </source>
</evidence>
<sequence length="352" mass="38518">DQRQHDRHRDGRRGRADAAGEAPRPLPVARPPRPGRHPLHREARRPLRRGHHVLLHPGPRPAAHGRVRGRGVRAGQQPGAADRDPAGHHRGGPARARRPAQLGHRPGHRAAQRGRHHRSARCPVLRARVDEQPARGPLRAVGPARRAPVGGQALRQRPARHGRPGARLRAVVRHHRDRLRALEHDPRVPGPRRADLGAVPVLPRRPGGHPRRELAGVPLGDRPPAPRAGDAALGGARRPVRRGRLRDPPAGHDRLHRERHELARGRGVRPDHRSAGVRQLRLALHPVRHRLGGDAQGERARGPARARAGDRPPGDHRGPHARAARHRGSPRGGGGARRPRAGARPPARPRAV</sequence>
<feature type="compositionally biased region" description="Basic and acidic residues" evidence="1">
    <location>
        <begin position="296"/>
        <end position="318"/>
    </location>
</feature>
<proteinExistence type="predicted"/>
<accession>A0A6J4IDF7</accession>
<feature type="region of interest" description="Disordered" evidence="1">
    <location>
        <begin position="1"/>
        <end position="122"/>
    </location>
</feature>
<feature type="compositionally biased region" description="Basic and acidic residues" evidence="1">
    <location>
        <begin position="245"/>
        <end position="274"/>
    </location>
</feature>
<feature type="compositionally biased region" description="Low complexity" evidence="1">
    <location>
        <begin position="227"/>
        <end position="237"/>
    </location>
</feature>
<feature type="non-terminal residue" evidence="2">
    <location>
        <position position="352"/>
    </location>
</feature>
<feature type="compositionally biased region" description="Basic residues" evidence="1">
    <location>
        <begin position="88"/>
        <end position="98"/>
    </location>
</feature>
<feature type="compositionally biased region" description="Basic and acidic residues" evidence="1">
    <location>
        <begin position="185"/>
        <end position="195"/>
    </location>
</feature>
<reference evidence="2" key="1">
    <citation type="submission" date="2020-02" db="EMBL/GenBank/DDBJ databases">
        <authorList>
            <person name="Meier V. D."/>
        </authorList>
    </citation>
    <scope>NUCLEOTIDE SEQUENCE</scope>
    <source>
        <strain evidence="2">AVDCRST_MAG54</strain>
    </source>
</reference>
<name>A0A6J4IDF7_9PSEU</name>
<feature type="region of interest" description="Disordered" evidence="1">
    <location>
        <begin position="137"/>
        <end position="165"/>
    </location>
</feature>
<feature type="compositionally biased region" description="Basic residues" evidence="1">
    <location>
        <begin position="105"/>
        <end position="120"/>
    </location>
</feature>
<gene>
    <name evidence="2" type="ORF">AVDCRST_MAG54-1803</name>
</gene>
<evidence type="ECO:0000256" key="1">
    <source>
        <dbReference type="SAM" id="MobiDB-lite"/>
    </source>
</evidence>
<feature type="region of interest" description="Disordered" evidence="1">
    <location>
        <begin position="185"/>
        <end position="352"/>
    </location>
</feature>